<proteinExistence type="predicted"/>
<dbReference type="SUPFAM" id="SSF143100">
    <property type="entry name" value="TTHA1013/TTHA0281-like"/>
    <property type="match status" value="1"/>
</dbReference>
<dbReference type="STRING" id="797277.SAMN05216198_1540"/>
<organism evidence="1 2">
    <name type="scientific">Halopseudomonas litoralis</name>
    <dbReference type="NCBI Taxonomy" id="797277"/>
    <lineage>
        <taxon>Bacteria</taxon>
        <taxon>Pseudomonadati</taxon>
        <taxon>Pseudomonadota</taxon>
        <taxon>Gammaproteobacteria</taxon>
        <taxon>Pseudomonadales</taxon>
        <taxon>Pseudomonadaceae</taxon>
        <taxon>Halopseudomonas</taxon>
    </lineage>
</organism>
<dbReference type="RefSeq" id="WP_090272768.1">
    <property type="nucleotide sequence ID" value="NZ_LT629748.1"/>
</dbReference>
<keyword evidence="2" id="KW-1185">Reference proteome</keyword>
<dbReference type="OrthoDB" id="5297106at2"/>
<evidence type="ECO:0000313" key="1">
    <source>
        <dbReference type="EMBL" id="SDS25154.1"/>
    </source>
</evidence>
<gene>
    <name evidence="1" type="ORF">SAMN05216198_1540</name>
</gene>
<dbReference type="InterPro" id="IPR035069">
    <property type="entry name" value="TTHA1013/TTHA0281-like"/>
</dbReference>
<dbReference type="InterPro" id="IPR008651">
    <property type="entry name" value="Uncharacterised_HicB"/>
</dbReference>
<reference evidence="2" key="1">
    <citation type="submission" date="2016-10" db="EMBL/GenBank/DDBJ databases">
        <authorList>
            <person name="Varghese N."/>
            <person name="Submissions S."/>
        </authorList>
    </citation>
    <scope>NUCLEOTIDE SEQUENCE [LARGE SCALE GENOMIC DNA]</scope>
    <source>
        <strain evidence="2">2SM5</strain>
    </source>
</reference>
<dbReference type="EMBL" id="LT629748">
    <property type="protein sequence ID" value="SDS25154.1"/>
    <property type="molecule type" value="Genomic_DNA"/>
</dbReference>
<protein>
    <submittedName>
        <fullName evidence="1">Predicted nuclease of the RNAse H fold, HicB family</fullName>
    </submittedName>
</protein>
<dbReference type="AlphaFoldDB" id="A0A1H1QNZ4"/>
<accession>A0A1H1QNZ4</accession>
<name>A0A1H1QNZ4_9GAMM</name>
<dbReference type="Proteomes" id="UP000243426">
    <property type="component" value="Chromosome I"/>
</dbReference>
<dbReference type="Pfam" id="PF05534">
    <property type="entry name" value="HicB"/>
    <property type="match status" value="1"/>
</dbReference>
<sequence>MSTMLKHRGYYGTIQPDIESGTLFGKLAFIRDLVTYEADDLKTLEKEFQISVDDYLKDCADLGRAPDTPCKGSFNVRVGHNLHLAATVAATQQSITLNDLTRRALSEYLEHRA</sequence>
<evidence type="ECO:0000313" key="2">
    <source>
        <dbReference type="Proteomes" id="UP000243426"/>
    </source>
</evidence>